<accession>A0A1F6WJF5</accession>
<sequence length="410" mass="46287">MPKSENLMLHMERKSNPVFSEQEIISFQNETAAYLQNLLGKDYAFLRSKKMKEEIANFGIEEYQKLSSALTEIGWQEKMPKPEDTMGFARLAADLVAKCQNKMRELFEKEKTKLADEATDIVSEKYGVDVKNIIKSAKISSIAKEPTVEEVPADRELEPLSENLLPHAEKKFLVDLYIHGKSLNDLGGMYAYFQEKGWQNNALHRAMASALHVVNAKTAMQFSGQGMLPKLDGIISENKNLSPQLGRVETESDEENGSTEFKAEGMTPSELAHEEIKGLLEYISLDTALPAKGEITEEEAKQLKSFLERPSLEIIAGVYGPIVSRKVDDALTALIETKNEKLQRRIGSLIDTSVRDLTKPVSFLRLYKVFTMQNSNDIASSYEEVLENKTLSDERITSLEKAGREYRDRF</sequence>
<gene>
    <name evidence="2" type="ORF">A3B93_01300</name>
</gene>
<feature type="region of interest" description="Disordered" evidence="1">
    <location>
        <begin position="246"/>
        <end position="267"/>
    </location>
</feature>
<proteinExistence type="predicted"/>
<name>A0A1F6WJF5_9BACT</name>
<evidence type="ECO:0000313" key="3">
    <source>
        <dbReference type="Proteomes" id="UP000179880"/>
    </source>
</evidence>
<evidence type="ECO:0000256" key="1">
    <source>
        <dbReference type="SAM" id="MobiDB-lite"/>
    </source>
</evidence>
<organism evidence="2 3">
    <name type="scientific">Candidatus Nomurabacteria bacterium RIFCSPHIGHO2_02_FULL_42_24</name>
    <dbReference type="NCBI Taxonomy" id="1801757"/>
    <lineage>
        <taxon>Bacteria</taxon>
        <taxon>Candidatus Nomuraibacteriota</taxon>
    </lineage>
</organism>
<protein>
    <submittedName>
        <fullName evidence="2">Uncharacterized protein</fullName>
    </submittedName>
</protein>
<reference evidence="2 3" key="1">
    <citation type="journal article" date="2016" name="Nat. Commun.">
        <title>Thousands of microbial genomes shed light on interconnected biogeochemical processes in an aquifer system.</title>
        <authorList>
            <person name="Anantharaman K."/>
            <person name="Brown C.T."/>
            <person name="Hug L.A."/>
            <person name="Sharon I."/>
            <person name="Castelle C.J."/>
            <person name="Probst A.J."/>
            <person name="Thomas B.C."/>
            <person name="Singh A."/>
            <person name="Wilkins M.J."/>
            <person name="Karaoz U."/>
            <person name="Brodie E.L."/>
            <person name="Williams K.H."/>
            <person name="Hubbard S.S."/>
            <person name="Banfield J.F."/>
        </authorList>
    </citation>
    <scope>NUCLEOTIDE SEQUENCE [LARGE SCALE GENOMIC DNA]</scope>
</reference>
<dbReference type="Proteomes" id="UP000179880">
    <property type="component" value="Unassembled WGS sequence"/>
</dbReference>
<evidence type="ECO:0000313" key="2">
    <source>
        <dbReference type="EMBL" id="OGI81984.1"/>
    </source>
</evidence>
<dbReference type="EMBL" id="MFUH01000015">
    <property type="protein sequence ID" value="OGI81984.1"/>
    <property type="molecule type" value="Genomic_DNA"/>
</dbReference>
<comment type="caution">
    <text evidence="2">The sequence shown here is derived from an EMBL/GenBank/DDBJ whole genome shotgun (WGS) entry which is preliminary data.</text>
</comment>
<dbReference type="AlphaFoldDB" id="A0A1F6WJF5"/>